<accession>A0AAE3G0W0</accession>
<dbReference type="SUPFAM" id="SSF53448">
    <property type="entry name" value="Nucleotide-diphospho-sugar transferases"/>
    <property type="match status" value="1"/>
</dbReference>
<keyword evidence="1" id="KW-0460">Magnesium</keyword>
<dbReference type="CDD" id="cd04182">
    <property type="entry name" value="GT_2_like_f"/>
    <property type="match status" value="1"/>
</dbReference>
<reference evidence="3" key="1">
    <citation type="submission" date="2022-03" db="EMBL/GenBank/DDBJ databases">
        <title>Genomic Encyclopedia of Type Strains, Phase III (KMG-III): the genomes of soil and plant-associated and newly described type strains.</title>
        <authorList>
            <person name="Whitman W."/>
        </authorList>
    </citation>
    <scope>NUCLEOTIDE SEQUENCE</scope>
    <source>
        <strain evidence="3">ANL 6-2</strain>
    </source>
</reference>
<dbReference type="InterPro" id="IPR029044">
    <property type="entry name" value="Nucleotide-diphossugar_trans"/>
</dbReference>
<gene>
    <name evidence="3" type="ORF">J2T57_000653</name>
</gene>
<dbReference type="InterPro" id="IPR025877">
    <property type="entry name" value="MobA-like_NTP_Trfase"/>
</dbReference>
<dbReference type="AlphaFoldDB" id="A0AAE3G0W0"/>
<proteinExistence type="predicted"/>
<keyword evidence="3" id="KW-0548">Nucleotidyltransferase</keyword>
<organism evidence="3 4">
    <name type="scientific">Natronocella acetinitrilica</name>
    <dbReference type="NCBI Taxonomy" id="414046"/>
    <lineage>
        <taxon>Bacteria</taxon>
        <taxon>Pseudomonadati</taxon>
        <taxon>Pseudomonadota</taxon>
        <taxon>Gammaproteobacteria</taxon>
        <taxon>Chromatiales</taxon>
        <taxon>Ectothiorhodospiraceae</taxon>
        <taxon>Natronocella</taxon>
    </lineage>
</organism>
<feature type="domain" description="MobA-like NTP transferase" evidence="2">
    <location>
        <begin position="1"/>
        <end position="136"/>
    </location>
</feature>
<dbReference type="PANTHER" id="PTHR43777">
    <property type="entry name" value="MOLYBDENUM COFACTOR CYTIDYLYLTRANSFERASE"/>
    <property type="match status" value="1"/>
</dbReference>
<evidence type="ECO:0000313" key="3">
    <source>
        <dbReference type="EMBL" id="MCP1673561.1"/>
    </source>
</evidence>
<dbReference type="Pfam" id="PF12804">
    <property type="entry name" value="NTP_transf_3"/>
    <property type="match status" value="1"/>
</dbReference>
<dbReference type="Proteomes" id="UP001205843">
    <property type="component" value="Unassembled WGS sequence"/>
</dbReference>
<evidence type="ECO:0000256" key="1">
    <source>
        <dbReference type="ARBA" id="ARBA00022842"/>
    </source>
</evidence>
<evidence type="ECO:0000259" key="2">
    <source>
        <dbReference type="Pfam" id="PF12804"/>
    </source>
</evidence>
<keyword evidence="4" id="KW-1185">Reference proteome</keyword>
<dbReference type="GO" id="GO:0016779">
    <property type="term" value="F:nucleotidyltransferase activity"/>
    <property type="evidence" value="ECO:0007669"/>
    <property type="project" value="UniProtKB-KW"/>
</dbReference>
<protein>
    <submittedName>
        <fullName evidence="3">CTP:molybdopterin cytidylyltransferase MocA</fullName>
    </submittedName>
</protein>
<dbReference type="EMBL" id="JALJXV010000001">
    <property type="protein sequence ID" value="MCP1673561.1"/>
    <property type="molecule type" value="Genomic_DNA"/>
</dbReference>
<name>A0AAE3G0W0_9GAMM</name>
<evidence type="ECO:0000313" key="4">
    <source>
        <dbReference type="Proteomes" id="UP001205843"/>
    </source>
</evidence>
<comment type="caution">
    <text evidence="3">The sequence shown here is derived from an EMBL/GenBank/DDBJ whole genome shotgun (WGS) entry which is preliminary data.</text>
</comment>
<dbReference type="Gene3D" id="3.90.550.10">
    <property type="entry name" value="Spore Coat Polysaccharide Biosynthesis Protein SpsA, Chain A"/>
    <property type="match status" value="1"/>
</dbReference>
<keyword evidence="3" id="KW-0808">Transferase</keyword>
<sequence length="177" mass="19234">MVRQVARKALASGARDVVVVTGYRSETIKNALAGLPLRIVFNPNHGKGMGTSLARGIASLRPDTSAVLVCLADMPFVQVSTMNRLIGRYRSARGQSLCVPTHLGRAGNPVLLPMRHFAALRRLRADSGARHLIRQAAELVEQVEVNDPGILRDIDDRKDWARTLKSAGGDQPILPDL</sequence>
<dbReference type="PANTHER" id="PTHR43777:SF1">
    <property type="entry name" value="MOLYBDENUM COFACTOR CYTIDYLYLTRANSFERASE"/>
    <property type="match status" value="1"/>
</dbReference>